<keyword evidence="2" id="KW-1185">Reference proteome</keyword>
<evidence type="ECO:0000313" key="1">
    <source>
        <dbReference type="EMBL" id="BBH16156.1"/>
    </source>
</evidence>
<sequence length="89" mass="9661">MEAELDAQGLTLRLSHQEALLLGISVRAGYETVSQAEYYIRHGLSEPAMEHLAAFLIGAGEAPPTSVEIPIEPGVEEVENPRRPRPGRA</sequence>
<gene>
    <name evidence="1" type="ORF">Back2_04430</name>
</gene>
<reference evidence="1 2" key="1">
    <citation type="submission" date="2018-11" db="EMBL/GenBank/DDBJ databases">
        <title>Complete genome sequence of Nocardioides baekrokdamisoli strain KCTC 39748.</title>
        <authorList>
            <person name="Kang S.W."/>
            <person name="Lee K.C."/>
            <person name="Kim K.K."/>
            <person name="Kim J.S."/>
            <person name="Kim D.S."/>
            <person name="Ko S.H."/>
            <person name="Yang S.H."/>
            <person name="Shin Y.K."/>
            <person name="Lee J.S."/>
        </authorList>
    </citation>
    <scope>NUCLEOTIDE SEQUENCE [LARGE SCALE GENOMIC DNA]</scope>
    <source>
        <strain evidence="1 2">KCTC 39748</strain>
    </source>
</reference>
<accession>A0A3G9ICT0</accession>
<dbReference type="AlphaFoldDB" id="A0A3G9ICT0"/>
<dbReference type="RefSeq" id="WP_125566370.1">
    <property type="nucleotide sequence ID" value="NZ_AP019307.1"/>
</dbReference>
<organism evidence="1 2">
    <name type="scientific">Nocardioides baekrokdamisoli</name>
    <dbReference type="NCBI Taxonomy" id="1804624"/>
    <lineage>
        <taxon>Bacteria</taxon>
        <taxon>Bacillati</taxon>
        <taxon>Actinomycetota</taxon>
        <taxon>Actinomycetes</taxon>
        <taxon>Propionibacteriales</taxon>
        <taxon>Nocardioidaceae</taxon>
        <taxon>Nocardioides</taxon>
    </lineage>
</organism>
<protein>
    <submittedName>
        <fullName evidence="1">Uncharacterized protein</fullName>
    </submittedName>
</protein>
<dbReference type="EMBL" id="AP019307">
    <property type="protein sequence ID" value="BBH16156.1"/>
    <property type="molecule type" value="Genomic_DNA"/>
</dbReference>
<evidence type="ECO:0000313" key="2">
    <source>
        <dbReference type="Proteomes" id="UP000271573"/>
    </source>
</evidence>
<dbReference type="Proteomes" id="UP000271573">
    <property type="component" value="Chromosome"/>
</dbReference>
<proteinExistence type="predicted"/>
<dbReference type="KEGG" id="nbe:Back2_04430"/>
<name>A0A3G9ICT0_9ACTN</name>